<comment type="caution">
    <text evidence="4">The sequence shown here is derived from an EMBL/GenBank/DDBJ whole genome shotgun (WGS) entry which is preliminary data.</text>
</comment>
<feature type="DNA-binding region" description="H-T-H motif" evidence="2">
    <location>
        <begin position="32"/>
        <end position="51"/>
    </location>
</feature>
<dbReference type="SUPFAM" id="SSF48498">
    <property type="entry name" value="Tetracyclin repressor-like, C-terminal domain"/>
    <property type="match status" value="1"/>
</dbReference>
<dbReference type="InterPro" id="IPR036271">
    <property type="entry name" value="Tet_transcr_reg_TetR-rel_C_sf"/>
</dbReference>
<feature type="domain" description="HTH tetR-type" evidence="3">
    <location>
        <begin position="9"/>
        <end position="69"/>
    </location>
</feature>
<dbReference type="SUPFAM" id="SSF46689">
    <property type="entry name" value="Homeodomain-like"/>
    <property type="match status" value="1"/>
</dbReference>
<dbReference type="InterPro" id="IPR050624">
    <property type="entry name" value="HTH-type_Tx_Regulator"/>
</dbReference>
<dbReference type="PROSITE" id="PS50977">
    <property type="entry name" value="HTH_TETR_2"/>
    <property type="match status" value="1"/>
</dbReference>
<dbReference type="RefSeq" id="WP_053435391.1">
    <property type="nucleotide sequence ID" value="NZ_LGUF01000007.1"/>
</dbReference>
<evidence type="ECO:0000256" key="1">
    <source>
        <dbReference type="ARBA" id="ARBA00023125"/>
    </source>
</evidence>
<evidence type="ECO:0000259" key="3">
    <source>
        <dbReference type="PROSITE" id="PS50977"/>
    </source>
</evidence>
<gene>
    <name evidence="4" type="ORF">AF332_15160</name>
</gene>
<name>A0A0M0GDP2_SPOGL</name>
<dbReference type="PANTHER" id="PTHR43479">
    <property type="entry name" value="ACREF/ENVCD OPERON REPRESSOR-RELATED"/>
    <property type="match status" value="1"/>
</dbReference>
<dbReference type="Pfam" id="PF00440">
    <property type="entry name" value="TetR_N"/>
    <property type="match status" value="1"/>
</dbReference>
<dbReference type="GO" id="GO:0003677">
    <property type="term" value="F:DNA binding"/>
    <property type="evidence" value="ECO:0007669"/>
    <property type="project" value="UniProtKB-UniRule"/>
</dbReference>
<dbReference type="Gene3D" id="1.10.357.10">
    <property type="entry name" value="Tetracycline Repressor, domain 2"/>
    <property type="match status" value="1"/>
</dbReference>
<dbReference type="InterPro" id="IPR009057">
    <property type="entry name" value="Homeodomain-like_sf"/>
</dbReference>
<evidence type="ECO:0000256" key="2">
    <source>
        <dbReference type="PROSITE-ProRule" id="PRU00335"/>
    </source>
</evidence>
<sequence>MNKRQLQALETKKRILNVALELFQEKSFSNVTVDEIIEKSQTSKGAFYNHFKSKHDIFFEKFQEVDHYYVQELEPQFHLFNSAEEKLRWFFFKQMEYIEANLGWDVIRTIYEHELNVEADSFFLIPDRPLYQILGKLCDEGKRDGELRRNLSTPEMVNIFARSIRGILYDWGINKGAFSLQNEQRFLFDAVIKGLKK</sequence>
<dbReference type="Gene3D" id="1.10.10.60">
    <property type="entry name" value="Homeodomain-like"/>
    <property type="match status" value="1"/>
</dbReference>
<organism evidence="4 5">
    <name type="scientific">Sporosarcina globispora</name>
    <name type="common">Bacillus globisporus</name>
    <dbReference type="NCBI Taxonomy" id="1459"/>
    <lineage>
        <taxon>Bacteria</taxon>
        <taxon>Bacillati</taxon>
        <taxon>Bacillota</taxon>
        <taxon>Bacilli</taxon>
        <taxon>Bacillales</taxon>
        <taxon>Caryophanaceae</taxon>
        <taxon>Sporosarcina</taxon>
    </lineage>
</organism>
<dbReference type="STRING" id="1459.AF332_15160"/>
<keyword evidence="1 2" id="KW-0238">DNA-binding</keyword>
<dbReference type="OrthoDB" id="9814200at2"/>
<dbReference type="AlphaFoldDB" id="A0A0M0GDP2"/>
<dbReference type="PRINTS" id="PR00455">
    <property type="entry name" value="HTHTETR"/>
</dbReference>
<keyword evidence="5" id="KW-1185">Reference proteome</keyword>
<dbReference type="PANTHER" id="PTHR43479:SF11">
    <property type="entry name" value="ACREF_ENVCD OPERON REPRESSOR-RELATED"/>
    <property type="match status" value="1"/>
</dbReference>
<dbReference type="Proteomes" id="UP000037109">
    <property type="component" value="Unassembled WGS sequence"/>
</dbReference>
<dbReference type="PATRIC" id="fig|1459.3.peg.3281"/>
<reference evidence="5" key="1">
    <citation type="submission" date="2015-07" db="EMBL/GenBank/DDBJ databases">
        <title>Fjat-10036 dsm4.</title>
        <authorList>
            <person name="Liu B."/>
            <person name="Wang J."/>
            <person name="Zhu Y."/>
            <person name="Liu G."/>
            <person name="Chen Q."/>
            <person name="Chen Z."/>
            <person name="Lan J."/>
            <person name="Che J."/>
            <person name="Ge C."/>
            <person name="Shi H."/>
            <person name="Pan Z."/>
            <person name="Liu X."/>
        </authorList>
    </citation>
    <scope>NUCLEOTIDE SEQUENCE [LARGE SCALE GENOMIC DNA]</scope>
    <source>
        <strain evidence="5">DSM 4</strain>
    </source>
</reference>
<accession>A0A0M0GDP2</accession>
<proteinExistence type="predicted"/>
<dbReference type="InterPro" id="IPR001647">
    <property type="entry name" value="HTH_TetR"/>
</dbReference>
<dbReference type="EMBL" id="LGUF01000007">
    <property type="protein sequence ID" value="KON88025.1"/>
    <property type="molecule type" value="Genomic_DNA"/>
</dbReference>
<evidence type="ECO:0000313" key="5">
    <source>
        <dbReference type="Proteomes" id="UP000037109"/>
    </source>
</evidence>
<protein>
    <recommendedName>
        <fullName evidence="3">HTH tetR-type domain-containing protein</fullName>
    </recommendedName>
</protein>
<evidence type="ECO:0000313" key="4">
    <source>
        <dbReference type="EMBL" id="KON88025.1"/>
    </source>
</evidence>